<evidence type="ECO:0000256" key="2">
    <source>
        <dbReference type="ARBA" id="ARBA00017703"/>
    </source>
</evidence>
<organism evidence="10 11">
    <name type="scientific">Pusillimonas noertemannii</name>
    <dbReference type="NCBI Taxonomy" id="305977"/>
    <lineage>
        <taxon>Bacteria</taxon>
        <taxon>Pseudomonadati</taxon>
        <taxon>Pseudomonadota</taxon>
        <taxon>Betaproteobacteria</taxon>
        <taxon>Burkholderiales</taxon>
        <taxon>Alcaligenaceae</taxon>
        <taxon>Pusillimonas</taxon>
    </lineage>
</organism>
<dbReference type="EMBL" id="QEKO01000001">
    <property type="protein sequence ID" value="PVY68790.1"/>
    <property type="molecule type" value="Genomic_DNA"/>
</dbReference>
<evidence type="ECO:0000256" key="4">
    <source>
        <dbReference type="ARBA" id="ARBA00022695"/>
    </source>
</evidence>
<comment type="catalytic activity">
    <reaction evidence="8">
        <text>DNA(n) + a 2'-deoxyribonucleoside 5'-triphosphate = DNA(n+1) + diphosphate</text>
        <dbReference type="Rhea" id="RHEA:22508"/>
        <dbReference type="Rhea" id="RHEA-COMP:17339"/>
        <dbReference type="Rhea" id="RHEA-COMP:17340"/>
        <dbReference type="ChEBI" id="CHEBI:33019"/>
        <dbReference type="ChEBI" id="CHEBI:61560"/>
        <dbReference type="ChEBI" id="CHEBI:173112"/>
        <dbReference type="EC" id="2.7.7.7"/>
    </reaction>
</comment>
<dbReference type="PANTHER" id="PTHR34388">
    <property type="entry name" value="DNA POLYMERASE III SUBUNIT DELTA"/>
    <property type="match status" value="1"/>
</dbReference>
<keyword evidence="3" id="KW-0808">Transferase</keyword>
<evidence type="ECO:0000256" key="3">
    <source>
        <dbReference type="ARBA" id="ARBA00022679"/>
    </source>
</evidence>
<dbReference type="CDD" id="cd18138">
    <property type="entry name" value="HLD_clamp_pol_III_delta"/>
    <property type="match status" value="1"/>
</dbReference>
<evidence type="ECO:0000256" key="7">
    <source>
        <dbReference type="ARBA" id="ARBA00034754"/>
    </source>
</evidence>
<keyword evidence="6" id="KW-0239">DNA-directed DNA polymerase</keyword>
<dbReference type="InterPro" id="IPR010372">
    <property type="entry name" value="DNA_pol3_delta_N"/>
</dbReference>
<evidence type="ECO:0000313" key="10">
    <source>
        <dbReference type="EMBL" id="PVY68790.1"/>
    </source>
</evidence>
<evidence type="ECO:0000313" key="11">
    <source>
        <dbReference type="Proteomes" id="UP000246145"/>
    </source>
</evidence>
<evidence type="ECO:0000256" key="1">
    <source>
        <dbReference type="ARBA" id="ARBA00012417"/>
    </source>
</evidence>
<comment type="similarity">
    <text evidence="7">Belongs to the DNA polymerase HolA subunit family.</text>
</comment>
<dbReference type="RefSeq" id="WP_116517794.1">
    <property type="nucleotide sequence ID" value="NZ_JACCEX010000001.1"/>
</dbReference>
<dbReference type="InterPro" id="IPR027417">
    <property type="entry name" value="P-loop_NTPase"/>
</dbReference>
<dbReference type="AlphaFoldDB" id="A0A2U1CSA9"/>
<dbReference type="EC" id="2.7.7.7" evidence="1"/>
<evidence type="ECO:0000259" key="9">
    <source>
        <dbReference type="Pfam" id="PF06144"/>
    </source>
</evidence>
<dbReference type="InterPro" id="IPR008921">
    <property type="entry name" value="DNA_pol3_clamp-load_cplx_C"/>
</dbReference>
<accession>A0A2U1CSA9</accession>
<dbReference type="GO" id="GO:0003887">
    <property type="term" value="F:DNA-directed DNA polymerase activity"/>
    <property type="evidence" value="ECO:0007669"/>
    <property type="project" value="UniProtKB-KW"/>
</dbReference>
<dbReference type="NCBIfam" id="TIGR01128">
    <property type="entry name" value="holA"/>
    <property type="match status" value="1"/>
</dbReference>
<dbReference type="Proteomes" id="UP000246145">
    <property type="component" value="Unassembled WGS sequence"/>
</dbReference>
<dbReference type="GO" id="GO:0003677">
    <property type="term" value="F:DNA binding"/>
    <property type="evidence" value="ECO:0007669"/>
    <property type="project" value="InterPro"/>
</dbReference>
<name>A0A2U1CSA9_9BURK</name>
<evidence type="ECO:0000256" key="8">
    <source>
        <dbReference type="ARBA" id="ARBA00049244"/>
    </source>
</evidence>
<reference evidence="10 11" key="1">
    <citation type="submission" date="2018-04" db="EMBL/GenBank/DDBJ databases">
        <title>Genomic Encyclopedia of Type Strains, Phase IV (KMG-IV): sequencing the most valuable type-strain genomes for metagenomic binning, comparative biology and taxonomic classification.</title>
        <authorList>
            <person name="Goeker M."/>
        </authorList>
    </citation>
    <scope>NUCLEOTIDE SEQUENCE [LARGE SCALE GENOMIC DNA]</scope>
    <source>
        <strain evidence="10 11">DSM 10065</strain>
    </source>
</reference>
<dbReference type="STRING" id="1231391.GCA_000308195_03542"/>
<feature type="domain" description="DNA polymerase III delta N-terminal" evidence="9">
    <location>
        <begin position="28"/>
        <end position="145"/>
    </location>
</feature>
<evidence type="ECO:0000256" key="6">
    <source>
        <dbReference type="ARBA" id="ARBA00022932"/>
    </source>
</evidence>
<keyword evidence="11" id="KW-1185">Reference proteome</keyword>
<dbReference type="SUPFAM" id="SSF52540">
    <property type="entry name" value="P-loop containing nucleoside triphosphate hydrolases"/>
    <property type="match status" value="1"/>
</dbReference>
<dbReference type="InterPro" id="IPR005790">
    <property type="entry name" value="DNA_polIII_delta"/>
</dbReference>
<keyword evidence="4" id="KW-0548">Nucleotidyltransferase</keyword>
<keyword evidence="5" id="KW-0235">DNA replication</keyword>
<gene>
    <name evidence="10" type="ORF">C7440_1201</name>
</gene>
<dbReference type="Gene3D" id="1.10.8.60">
    <property type="match status" value="1"/>
</dbReference>
<dbReference type="PANTHER" id="PTHR34388:SF1">
    <property type="entry name" value="DNA POLYMERASE III SUBUNIT DELTA"/>
    <property type="match status" value="1"/>
</dbReference>
<sequence>MARGLGIEGLLRQLDQASQSGRSLDGLYVISGDEPLLLTEALDGLRALATKAGYLERTSLVMDARSDWSAVLGATQNVSLFGDRRLIELKIPGGKPGKVGGDTLVNLAGLSGGSALPDTVVLISLPRLDRSTRAAKWATALQQANAFIEVPTIERQHLPDWIRQRLQRQGQSLQPESLEWMADKVEGNLLAAHQEIQKLGLLHPEGPISPKDVEQAVLDVARYDVFGLRDAMLSGQANRALRILAGLKAEGEGLPLVLWAVGDEIRLLARLAAAQAAGQDIGGAMRQQRVFGPREQMLRQTLRRLPAALWPVAVQHAHDIDRLIKGLKASGRLDDPWEELARLVLRVAAPRAARAG</sequence>
<evidence type="ECO:0000256" key="5">
    <source>
        <dbReference type="ARBA" id="ARBA00022705"/>
    </source>
</evidence>
<dbReference type="Pfam" id="PF06144">
    <property type="entry name" value="DNA_pol3_delta"/>
    <property type="match status" value="1"/>
</dbReference>
<dbReference type="GO" id="GO:0006261">
    <property type="term" value="P:DNA-templated DNA replication"/>
    <property type="evidence" value="ECO:0007669"/>
    <property type="project" value="TreeGrafter"/>
</dbReference>
<dbReference type="Gene3D" id="3.40.50.300">
    <property type="entry name" value="P-loop containing nucleotide triphosphate hydrolases"/>
    <property type="match status" value="1"/>
</dbReference>
<dbReference type="OrthoDB" id="9770982at2"/>
<protein>
    <recommendedName>
        <fullName evidence="2">DNA polymerase III subunit delta</fullName>
        <ecNumber evidence="1">2.7.7.7</ecNumber>
    </recommendedName>
</protein>
<proteinExistence type="inferred from homology"/>
<dbReference type="SUPFAM" id="SSF48019">
    <property type="entry name" value="post-AAA+ oligomerization domain-like"/>
    <property type="match status" value="1"/>
</dbReference>
<dbReference type="GO" id="GO:0009360">
    <property type="term" value="C:DNA polymerase III complex"/>
    <property type="evidence" value="ECO:0007669"/>
    <property type="project" value="InterPro"/>
</dbReference>
<dbReference type="Gene3D" id="1.20.272.10">
    <property type="match status" value="1"/>
</dbReference>
<comment type="caution">
    <text evidence="10">The sequence shown here is derived from an EMBL/GenBank/DDBJ whole genome shotgun (WGS) entry which is preliminary data.</text>
</comment>